<dbReference type="STRING" id="1131731.BAZO_05245"/>
<organism evidence="1 2">
    <name type="scientific">Schinkia azotoformans LMG 9581</name>
    <dbReference type="NCBI Taxonomy" id="1131731"/>
    <lineage>
        <taxon>Bacteria</taxon>
        <taxon>Bacillati</taxon>
        <taxon>Bacillota</taxon>
        <taxon>Bacilli</taxon>
        <taxon>Bacillales</taxon>
        <taxon>Bacillaceae</taxon>
        <taxon>Calidifontibacillus/Schinkia group</taxon>
        <taxon>Schinkia</taxon>
    </lineage>
</organism>
<dbReference type="GeneID" id="89469458"/>
<dbReference type="EMBL" id="AJLR01000040">
    <property type="protein sequence ID" value="EKN68421.1"/>
    <property type="molecule type" value="Genomic_DNA"/>
</dbReference>
<reference evidence="1 2" key="1">
    <citation type="journal article" date="2012" name="Front. Microbiol.">
        <title>Redundancy and modularity in membrane-associated dissimilatory nitrate reduction in Bacillus.</title>
        <authorList>
            <person name="Heylen K."/>
            <person name="Keltjens J."/>
        </authorList>
    </citation>
    <scope>NUCLEOTIDE SEQUENCE [LARGE SCALE GENOMIC DNA]</scope>
    <source>
        <strain evidence="1 2">LMG 9581</strain>
    </source>
</reference>
<evidence type="ECO:0000313" key="1">
    <source>
        <dbReference type="EMBL" id="EKN68421.1"/>
    </source>
</evidence>
<gene>
    <name evidence="1" type="ORF">BAZO_05245</name>
</gene>
<accession>K6E581</accession>
<name>K6E581_SCHAZ</name>
<dbReference type="Proteomes" id="UP000006315">
    <property type="component" value="Unassembled WGS sequence"/>
</dbReference>
<comment type="caution">
    <text evidence="1">The sequence shown here is derived from an EMBL/GenBank/DDBJ whole genome shotgun (WGS) entry which is preliminary data.</text>
</comment>
<protein>
    <submittedName>
        <fullName evidence="1">Uncharacterized protein</fullName>
    </submittedName>
</protein>
<dbReference type="AlphaFoldDB" id="K6E581"/>
<dbReference type="PATRIC" id="fig|1131731.3.peg.1092"/>
<keyword evidence="2" id="KW-1185">Reference proteome</keyword>
<dbReference type="RefSeq" id="WP_003330254.1">
    <property type="nucleotide sequence ID" value="NZ_AJLR01000040.1"/>
</dbReference>
<sequence length="106" mass="12136">MNNKWMKWIVGVGGISAFTLFLQTINANDQASNVNEDFALNENMNVNVVNATENTGINKDEREQQLLALDWDESNWDVEYSNETIIASPRNGIPYLDRAEERTRRS</sequence>
<proteinExistence type="predicted"/>
<evidence type="ECO:0000313" key="2">
    <source>
        <dbReference type="Proteomes" id="UP000006315"/>
    </source>
</evidence>